<dbReference type="AlphaFoldDB" id="A0A1W1BWS9"/>
<dbReference type="EMBL" id="FPHM01000046">
    <property type="protein sequence ID" value="SFV57911.1"/>
    <property type="molecule type" value="Genomic_DNA"/>
</dbReference>
<evidence type="ECO:0000313" key="1">
    <source>
        <dbReference type="EMBL" id="SFV57911.1"/>
    </source>
</evidence>
<gene>
    <name evidence="1" type="ORF">MNB_SV-13-1010</name>
</gene>
<organism evidence="1">
    <name type="scientific">hydrothermal vent metagenome</name>
    <dbReference type="NCBI Taxonomy" id="652676"/>
    <lineage>
        <taxon>unclassified sequences</taxon>
        <taxon>metagenomes</taxon>
        <taxon>ecological metagenomes</taxon>
    </lineage>
</organism>
<accession>A0A1W1BWS9</accession>
<reference evidence="1" key="1">
    <citation type="submission" date="2016-10" db="EMBL/GenBank/DDBJ databases">
        <authorList>
            <person name="de Groot N.N."/>
        </authorList>
    </citation>
    <scope>NUCLEOTIDE SEQUENCE</scope>
</reference>
<proteinExistence type="predicted"/>
<name>A0A1W1BWS9_9ZZZZ</name>
<sequence>MQNLIEQKLKTQRNKVVSLSLANKSIEYHEKIKSNIRVISGDEELSRAFLINRLVNELDYSLERL</sequence>
<protein>
    <submittedName>
        <fullName evidence="1">Uncharacterized protein</fullName>
    </submittedName>
</protein>